<evidence type="ECO:0000256" key="2">
    <source>
        <dbReference type="ARBA" id="ARBA00022723"/>
    </source>
</evidence>
<comment type="caution">
    <text evidence="9">The sequence shown here is derived from an EMBL/GenBank/DDBJ whole genome shotgun (WGS) entry which is preliminary data.</text>
</comment>
<comment type="cofactor">
    <cofactor evidence="6">
        <name>thiamine diphosphate</name>
        <dbReference type="ChEBI" id="CHEBI:58937"/>
    </cofactor>
    <text evidence="6">Binds 1 thiamine pyrophosphate per subunit.</text>
</comment>
<evidence type="ECO:0000256" key="5">
    <source>
        <dbReference type="ARBA" id="ARBA00023211"/>
    </source>
</evidence>
<dbReference type="GO" id="GO:0070204">
    <property type="term" value="F:2-succinyl-5-enolpyruvyl-6-hydroxy-3-cyclohexene-1-carboxylic-acid synthase activity"/>
    <property type="evidence" value="ECO:0007669"/>
    <property type="project" value="UniProtKB-UniRule"/>
</dbReference>
<dbReference type="CDD" id="cd07037">
    <property type="entry name" value="TPP_PYR_MenD"/>
    <property type="match status" value="1"/>
</dbReference>
<dbReference type="AlphaFoldDB" id="A0AAW7JP26"/>
<protein>
    <recommendedName>
        <fullName evidence="6">2-succinyl-5-enolpyruvyl-6-hydroxy-3-cyclohexene-1-carboxylate synthase</fullName>
        <shortName evidence="6">SEPHCHC synthase</shortName>
        <ecNumber evidence="6">2.2.1.9</ecNumber>
    </recommendedName>
    <alternativeName>
        <fullName evidence="6">Menaquinone biosynthesis protein MenD</fullName>
    </alternativeName>
</protein>
<keyword evidence="6" id="KW-0474">Menaquinone biosynthesis</keyword>
<dbReference type="EMBL" id="JAUEIE010000002">
    <property type="protein sequence ID" value="MDN0021997.1"/>
    <property type="molecule type" value="Genomic_DNA"/>
</dbReference>
<evidence type="ECO:0000313" key="8">
    <source>
        <dbReference type="EMBL" id="MDN0021997.1"/>
    </source>
</evidence>
<dbReference type="Gene3D" id="3.40.50.970">
    <property type="match status" value="2"/>
</dbReference>
<reference evidence="9" key="1">
    <citation type="submission" date="2023-06" db="EMBL/GenBank/DDBJ databases">
        <authorList>
            <person name="Zeman M."/>
            <person name="Kubasova T."/>
            <person name="Jahodarova E."/>
            <person name="Nykrynova M."/>
            <person name="Rychlik I."/>
        </authorList>
    </citation>
    <scope>NUCLEOTIDE SEQUENCE</scope>
    <source>
        <strain evidence="9">ET15</strain>
        <strain evidence="8">ET37</strain>
    </source>
</reference>
<dbReference type="InterPro" id="IPR029061">
    <property type="entry name" value="THDP-binding"/>
</dbReference>
<evidence type="ECO:0000256" key="1">
    <source>
        <dbReference type="ARBA" id="ARBA00022679"/>
    </source>
</evidence>
<comment type="pathway">
    <text evidence="6">Quinol/quinone metabolism; menaquinone biosynthesis.</text>
</comment>
<comment type="pathway">
    <text evidence="6">Quinol/quinone metabolism; 1,4-dihydroxy-2-naphthoate biosynthesis; 1,4-dihydroxy-2-naphthoate from chorismate: step 2/7.</text>
</comment>
<dbReference type="SUPFAM" id="SSF52518">
    <property type="entry name" value="Thiamin diphosphate-binding fold (THDP-binding)"/>
    <property type="match status" value="2"/>
</dbReference>
<dbReference type="Gene3D" id="3.40.50.1220">
    <property type="entry name" value="TPP-binding domain"/>
    <property type="match status" value="1"/>
</dbReference>
<feature type="domain" description="Thiamine pyrophosphate enzyme N-terminal TPP-binding" evidence="7">
    <location>
        <begin position="10"/>
        <end position="112"/>
    </location>
</feature>
<name>A0AAW7JP26_9BACT</name>
<gene>
    <name evidence="6 9" type="primary">menD</name>
    <name evidence="8" type="ORF">QVN81_03020</name>
    <name evidence="9" type="ORF">QVN84_03580</name>
</gene>
<dbReference type="GO" id="GO:0030145">
    <property type="term" value="F:manganese ion binding"/>
    <property type="evidence" value="ECO:0007669"/>
    <property type="project" value="UniProtKB-UniRule"/>
</dbReference>
<dbReference type="Proteomes" id="UP001168478">
    <property type="component" value="Unassembled WGS sequence"/>
</dbReference>
<dbReference type="PIRSF" id="PIRSF004983">
    <property type="entry name" value="MenD"/>
    <property type="match status" value="1"/>
</dbReference>
<comment type="similarity">
    <text evidence="6">Belongs to the TPP enzyme family. MenD subfamily.</text>
</comment>
<evidence type="ECO:0000313" key="10">
    <source>
        <dbReference type="Proteomes" id="UP001167831"/>
    </source>
</evidence>
<evidence type="ECO:0000256" key="6">
    <source>
        <dbReference type="HAMAP-Rule" id="MF_01659"/>
    </source>
</evidence>
<evidence type="ECO:0000256" key="3">
    <source>
        <dbReference type="ARBA" id="ARBA00022842"/>
    </source>
</evidence>
<comment type="subunit">
    <text evidence="6">Homodimer.</text>
</comment>
<dbReference type="EMBL" id="JAUEIF010000002">
    <property type="protein sequence ID" value="MDN0024610.1"/>
    <property type="molecule type" value="Genomic_DNA"/>
</dbReference>
<dbReference type="Pfam" id="PF02776">
    <property type="entry name" value="TPP_enzyme_N"/>
    <property type="match status" value="1"/>
</dbReference>
<comment type="catalytic activity">
    <reaction evidence="6">
        <text>isochorismate + 2-oxoglutarate + H(+) = 5-enolpyruvoyl-6-hydroxy-2-succinyl-cyclohex-3-ene-1-carboxylate + CO2</text>
        <dbReference type="Rhea" id="RHEA:25593"/>
        <dbReference type="ChEBI" id="CHEBI:15378"/>
        <dbReference type="ChEBI" id="CHEBI:16526"/>
        <dbReference type="ChEBI" id="CHEBI:16810"/>
        <dbReference type="ChEBI" id="CHEBI:29780"/>
        <dbReference type="ChEBI" id="CHEBI:58818"/>
        <dbReference type="EC" id="2.2.1.9"/>
    </reaction>
</comment>
<comment type="function">
    <text evidence="6">Catalyzes the thiamine diphosphate-dependent decarboxylation of 2-oxoglutarate and the subsequent addition of the resulting succinic semialdehyde-thiamine pyrophosphate anion to isochorismate to yield 2-succinyl-5-enolpyruvyl-6-hydroxy-3-cyclohexene-1-carboxylate (SEPHCHC).</text>
</comment>
<keyword evidence="3 6" id="KW-0460">Magnesium</keyword>
<keyword evidence="4 6" id="KW-0786">Thiamine pyrophosphate</keyword>
<dbReference type="RefSeq" id="WP_289824704.1">
    <property type="nucleotide sequence ID" value="NZ_JAUEIE010000002.1"/>
</dbReference>
<reference evidence="9" key="2">
    <citation type="submission" date="2023-08" db="EMBL/GenBank/DDBJ databases">
        <title>Identification and characterization of horizontal gene transfer across gut microbiota members of farm animals based on homology search.</title>
        <authorList>
            <person name="Schwarzerova J."/>
            <person name="Nykrynova M."/>
            <person name="Jureckova K."/>
            <person name="Cejkova D."/>
            <person name="Rychlik I."/>
        </authorList>
    </citation>
    <scope>NUCLEOTIDE SEQUENCE</scope>
    <source>
        <strain evidence="9">ET15</strain>
        <strain evidence="8">ET37</strain>
    </source>
</reference>
<dbReference type="GO" id="GO:0009234">
    <property type="term" value="P:menaquinone biosynthetic process"/>
    <property type="evidence" value="ECO:0007669"/>
    <property type="project" value="UniProtKB-UniRule"/>
</dbReference>
<keyword evidence="5 6" id="KW-0464">Manganese</keyword>
<evidence type="ECO:0000259" key="7">
    <source>
        <dbReference type="Pfam" id="PF02776"/>
    </source>
</evidence>
<keyword evidence="1 6" id="KW-0808">Transferase</keyword>
<accession>A0AAW7JP26</accession>
<evidence type="ECO:0000313" key="11">
    <source>
        <dbReference type="Proteomes" id="UP001168478"/>
    </source>
</evidence>
<comment type="cofactor">
    <cofactor evidence="6">
        <name>Mg(2+)</name>
        <dbReference type="ChEBI" id="CHEBI:18420"/>
    </cofactor>
    <cofactor evidence="6">
        <name>Mn(2+)</name>
        <dbReference type="ChEBI" id="CHEBI:29035"/>
    </cofactor>
</comment>
<dbReference type="EC" id="2.2.1.9" evidence="6"/>
<dbReference type="GO" id="GO:0000287">
    <property type="term" value="F:magnesium ion binding"/>
    <property type="evidence" value="ECO:0007669"/>
    <property type="project" value="UniProtKB-UniRule"/>
</dbReference>
<evidence type="ECO:0000313" key="9">
    <source>
        <dbReference type="EMBL" id="MDN0024610.1"/>
    </source>
</evidence>
<dbReference type="PANTHER" id="PTHR42916">
    <property type="entry name" value="2-SUCCINYL-5-ENOLPYRUVYL-6-HYDROXY-3-CYCLOHEXENE-1-CARBOXYLATE SYNTHASE"/>
    <property type="match status" value="1"/>
</dbReference>
<evidence type="ECO:0000256" key="4">
    <source>
        <dbReference type="ARBA" id="ARBA00023052"/>
    </source>
</evidence>
<keyword evidence="10" id="KW-1185">Reference proteome</keyword>
<dbReference type="InterPro" id="IPR012001">
    <property type="entry name" value="Thiamin_PyroP_enz_TPP-bd_dom"/>
</dbReference>
<organism evidence="9 11">
    <name type="scientific">Leyella lascolaii</name>
    <dbReference type="NCBI Taxonomy" id="1776379"/>
    <lineage>
        <taxon>Bacteria</taxon>
        <taxon>Pseudomonadati</taxon>
        <taxon>Bacteroidota</taxon>
        <taxon>Bacteroidia</taxon>
        <taxon>Bacteroidales</taxon>
        <taxon>Prevotellaceae</taxon>
        <taxon>Leyella</taxon>
    </lineage>
</organism>
<dbReference type="GO" id="GO:0030976">
    <property type="term" value="F:thiamine pyrophosphate binding"/>
    <property type="evidence" value="ECO:0007669"/>
    <property type="project" value="UniProtKB-UniRule"/>
</dbReference>
<dbReference type="NCBIfam" id="TIGR00173">
    <property type="entry name" value="menD"/>
    <property type="match status" value="1"/>
</dbReference>
<dbReference type="HAMAP" id="MF_01659">
    <property type="entry name" value="MenD"/>
    <property type="match status" value="1"/>
</dbReference>
<dbReference type="InterPro" id="IPR004433">
    <property type="entry name" value="MenaQ_synth_MenD"/>
</dbReference>
<dbReference type="Proteomes" id="UP001167831">
    <property type="component" value="Unassembled WGS sequence"/>
</dbReference>
<keyword evidence="2 6" id="KW-0479">Metal-binding</keyword>
<sequence length="567" mass="61973">MYSNKENVNILTALLAAYGVRHAVVCPGSRNAPIVHNLNECPGIECHPVTDERSAAFCAIGISLATGMSPVAVCVTSGSALLNVAPAVAEAFYRHIPLIVISADRPAQWIGQLDGQTLPQPGAFGMMVRKDISLPEPHNDEERWMCGRMVCEALYLSTCRTPAPVHINVPITEPLFIFDSERLPDVRAIRRCSRDSQDCMCDTLPDGWFGARKPMVVIGQMPCGAIDSRTLKELSRSFVTLCEPLGADAVHFDEVIRAIGNDRDYMPDYIIYIGDTVVSKAARRFLRLSGAPSCLLTPDATAISDPLMHLSHIAQYDSAEALKDLPRLLGGSCRDTAKPLPPDAAEETEVSRTRFLRLWNAALDTARRHSEDYEPEYSSMAAVRYFEQQLADMEYEWHVHYANSSAVRLANIFAAHHVECNRGVNGIEGCLSTAVGHSMATADMVFCIIGDLSFFYDQNALWNTSLKGNLRVIMLNNGGGSIFRGLPGLSDSVAADRLVAACHATTAEGICTQNDVGYIAAHNMEEMRIGIVTLLTRRSSRPMLLEVMTDAATDNDVIAAYFSSLSL</sequence>
<dbReference type="PANTHER" id="PTHR42916:SF1">
    <property type="entry name" value="PROTEIN PHYLLO, CHLOROPLASTIC"/>
    <property type="match status" value="1"/>
</dbReference>
<proteinExistence type="inferred from homology"/>